<evidence type="ECO:0000313" key="1">
    <source>
        <dbReference type="Ensembl" id="ENSENLP00000020618.1"/>
    </source>
</evidence>
<organism evidence="1 2">
    <name type="scientific">Echeneis naucrates</name>
    <name type="common">Live sharksucker</name>
    <dbReference type="NCBI Taxonomy" id="173247"/>
    <lineage>
        <taxon>Eukaryota</taxon>
        <taxon>Metazoa</taxon>
        <taxon>Chordata</taxon>
        <taxon>Craniata</taxon>
        <taxon>Vertebrata</taxon>
        <taxon>Euteleostomi</taxon>
        <taxon>Actinopterygii</taxon>
        <taxon>Neopterygii</taxon>
        <taxon>Teleostei</taxon>
        <taxon>Neoteleostei</taxon>
        <taxon>Acanthomorphata</taxon>
        <taxon>Carangaria</taxon>
        <taxon>Carangiformes</taxon>
        <taxon>Echeneidae</taxon>
        <taxon>Echeneis</taxon>
    </lineage>
</organism>
<reference evidence="1" key="2">
    <citation type="submission" date="2025-08" db="UniProtKB">
        <authorList>
            <consortium name="Ensembl"/>
        </authorList>
    </citation>
    <scope>IDENTIFICATION</scope>
</reference>
<proteinExistence type="predicted"/>
<dbReference type="InParanoid" id="A0A665ULQ1"/>
<dbReference type="GO" id="GO:0003676">
    <property type="term" value="F:nucleic acid binding"/>
    <property type="evidence" value="ECO:0007669"/>
    <property type="project" value="InterPro"/>
</dbReference>
<dbReference type="AlphaFoldDB" id="A0A665ULQ1"/>
<name>A0A665ULQ1_ECHNA</name>
<accession>A0A665ULQ1</accession>
<evidence type="ECO:0008006" key="3">
    <source>
        <dbReference type="Google" id="ProtNLM"/>
    </source>
</evidence>
<reference evidence="1" key="1">
    <citation type="submission" date="2021-04" db="EMBL/GenBank/DDBJ databases">
        <authorList>
            <consortium name="Wellcome Sanger Institute Data Sharing"/>
        </authorList>
    </citation>
    <scope>NUCLEOTIDE SEQUENCE [LARGE SCALE GENOMIC DNA]</scope>
</reference>
<evidence type="ECO:0000313" key="2">
    <source>
        <dbReference type="Proteomes" id="UP000472264"/>
    </source>
</evidence>
<keyword evidence="2" id="KW-1185">Reference proteome</keyword>
<dbReference type="InterPro" id="IPR036397">
    <property type="entry name" value="RNaseH_sf"/>
</dbReference>
<reference evidence="1" key="3">
    <citation type="submission" date="2025-09" db="UniProtKB">
        <authorList>
            <consortium name="Ensembl"/>
        </authorList>
    </citation>
    <scope>IDENTIFICATION</scope>
</reference>
<sequence>LSGYPLLIKIKKQINKSQSIGISPWWIVPRLEVQNAKEGTQAEKKAVSRQFIENSAGYVEMLEQASLMTERPRLCGDGWVYQQDNATVYNACPTKDFFQESNFALLDHPACSDLNPIENFWGWSTSHRMKMRHYKLILGLVCCRSR</sequence>
<dbReference type="Proteomes" id="UP000472264">
    <property type="component" value="Chromosome 10"/>
</dbReference>
<dbReference type="Ensembl" id="ENSENLT00000021348.1">
    <property type="protein sequence ID" value="ENSENLP00000020618.1"/>
    <property type="gene ID" value="ENSENLG00000009389.1"/>
</dbReference>
<dbReference type="Gene3D" id="3.30.420.10">
    <property type="entry name" value="Ribonuclease H-like superfamily/Ribonuclease H"/>
    <property type="match status" value="1"/>
</dbReference>
<protein>
    <recommendedName>
        <fullName evidence="3">Tc1-like transposase DDE domain-containing protein</fullName>
    </recommendedName>
</protein>